<organism evidence="2 3">
    <name type="scientific">Rhizopogon vinicolor AM-OR11-026</name>
    <dbReference type="NCBI Taxonomy" id="1314800"/>
    <lineage>
        <taxon>Eukaryota</taxon>
        <taxon>Fungi</taxon>
        <taxon>Dikarya</taxon>
        <taxon>Basidiomycota</taxon>
        <taxon>Agaricomycotina</taxon>
        <taxon>Agaricomycetes</taxon>
        <taxon>Agaricomycetidae</taxon>
        <taxon>Boletales</taxon>
        <taxon>Suillineae</taxon>
        <taxon>Rhizopogonaceae</taxon>
        <taxon>Rhizopogon</taxon>
    </lineage>
</organism>
<evidence type="ECO:0008006" key="4">
    <source>
        <dbReference type="Google" id="ProtNLM"/>
    </source>
</evidence>
<dbReference type="Proteomes" id="UP000092154">
    <property type="component" value="Unassembled WGS sequence"/>
</dbReference>
<sequence length="241" mass="27422">MAAFLSCLEARPSQRGPEPEHPVNNYPQTPQTPHFDLSESGLSQLNIGSDTTGQSPRNVSSDYPDYVFLHYQSQKEPEPEHPINIYLQTPHFDRSELGPSQPNIGSDAARQSPRNVSCDYPDHIFSHYQFQKGPEPEHPVNDHKSESHVCKWRDGNVLCNRPVKASRGGIAEHMSEYHFTSSEPADSPFNCQWHGCHRLEPYRRDTIIRHFKEVHLKMPRPKSVPARGIGPIRNTKKSLTT</sequence>
<protein>
    <recommendedName>
        <fullName evidence="4">C2H2-type domain-containing protein</fullName>
    </recommendedName>
</protein>
<feature type="compositionally biased region" description="Polar residues" evidence="1">
    <location>
        <begin position="40"/>
        <end position="61"/>
    </location>
</feature>
<name>A0A1B7MY45_9AGAM</name>
<evidence type="ECO:0000256" key="1">
    <source>
        <dbReference type="SAM" id="MobiDB-lite"/>
    </source>
</evidence>
<dbReference type="OrthoDB" id="2656691at2759"/>
<evidence type="ECO:0000313" key="3">
    <source>
        <dbReference type="Proteomes" id="UP000092154"/>
    </source>
</evidence>
<accession>A0A1B7MY45</accession>
<gene>
    <name evidence="2" type="ORF">K503DRAFT_783547</name>
</gene>
<reference evidence="2 3" key="1">
    <citation type="submission" date="2016-06" db="EMBL/GenBank/DDBJ databases">
        <title>Comparative genomics of the ectomycorrhizal sister species Rhizopogon vinicolor and Rhizopogon vesiculosus (Basidiomycota: Boletales) reveals a divergence of the mating type B locus.</title>
        <authorList>
            <consortium name="DOE Joint Genome Institute"/>
            <person name="Mujic A.B."/>
            <person name="Kuo A."/>
            <person name="Tritt A."/>
            <person name="Lipzen A."/>
            <person name="Chen C."/>
            <person name="Johnson J."/>
            <person name="Sharma A."/>
            <person name="Barry K."/>
            <person name="Grigoriev I.V."/>
            <person name="Spatafora J.W."/>
        </authorList>
    </citation>
    <scope>NUCLEOTIDE SEQUENCE [LARGE SCALE GENOMIC DNA]</scope>
    <source>
        <strain evidence="2 3">AM-OR11-026</strain>
    </source>
</reference>
<dbReference type="AlphaFoldDB" id="A0A1B7MY45"/>
<evidence type="ECO:0000313" key="2">
    <source>
        <dbReference type="EMBL" id="OAX37538.1"/>
    </source>
</evidence>
<keyword evidence="3" id="KW-1185">Reference proteome</keyword>
<dbReference type="EMBL" id="KV448345">
    <property type="protein sequence ID" value="OAX37538.1"/>
    <property type="molecule type" value="Genomic_DNA"/>
</dbReference>
<dbReference type="InParanoid" id="A0A1B7MY45"/>
<feature type="region of interest" description="Disordered" evidence="1">
    <location>
        <begin position="221"/>
        <end position="241"/>
    </location>
</feature>
<proteinExistence type="predicted"/>
<feature type="region of interest" description="Disordered" evidence="1">
    <location>
        <begin position="1"/>
        <end position="61"/>
    </location>
</feature>